<dbReference type="Proteomes" id="UP000197032">
    <property type="component" value="Unassembled WGS sequence"/>
</dbReference>
<proteinExistence type="predicted"/>
<name>A0A1Z5HXK8_9FIRM</name>
<comment type="caution">
    <text evidence="1">The sequence shown here is derived from an EMBL/GenBank/DDBJ whole genome shotgun (WGS) entry which is preliminary data.</text>
</comment>
<gene>
    <name evidence="1" type="ORF">KKC1_33770</name>
</gene>
<evidence type="ECO:0000313" key="2">
    <source>
        <dbReference type="Proteomes" id="UP000197032"/>
    </source>
</evidence>
<dbReference type="EMBL" id="BDGJ01000207">
    <property type="protein sequence ID" value="GAW94266.1"/>
    <property type="molecule type" value="Genomic_DNA"/>
</dbReference>
<keyword evidence="2" id="KW-1185">Reference proteome</keyword>
<protein>
    <submittedName>
        <fullName evidence="1">Uncharacterized protein</fullName>
    </submittedName>
</protein>
<accession>A0A1Z5HXK8</accession>
<reference evidence="2" key="1">
    <citation type="journal article" date="2017" name="Appl. Environ. Microbiol.">
        <title>Genomic analysis of Calderihabitans maritimus KKC1, a thermophilic hydrogenogenic carboxydotrophic bacterium isolated from marine sediment.</title>
        <authorList>
            <person name="Omae K."/>
            <person name="Yoneda Y."/>
            <person name="Fukuyama Y."/>
            <person name="Yoshida T."/>
            <person name="Sako Y."/>
        </authorList>
    </citation>
    <scope>NUCLEOTIDE SEQUENCE [LARGE SCALE GENOMIC DNA]</scope>
    <source>
        <strain evidence="2">KKC1</strain>
    </source>
</reference>
<feature type="non-terminal residue" evidence="1">
    <location>
        <position position="8"/>
    </location>
</feature>
<organism evidence="1 2">
    <name type="scientific">Calderihabitans maritimus</name>
    <dbReference type="NCBI Taxonomy" id="1246530"/>
    <lineage>
        <taxon>Bacteria</taxon>
        <taxon>Bacillati</taxon>
        <taxon>Bacillota</taxon>
        <taxon>Clostridia</taxon>
        <taxon>Neomoorellales</taxon>
        <taxon>Calderihabitantaceae</taxon>
        <taxon>Calderihabitans</taxon>
    </lineage>
</organism>
<sequence>MHPFDWLE</sequence>
<evidence type="ECO:0000313" key="1">
    <source>
        <dbReference type="EMBL" id="GAW94266.1"/>
    </source>
</evidence>